<proteinExistence type="predicted"/>
<keyword evidence="5 8" id="KW-0812">Transmembrane</keyword>
<comment type="caution">
    <text evidence="9">The sequence shown here is derived from an EMBL/GenBank/DDBJ whole genome shotgun (WGS) entry which is preliminary data.</text>
</comment>
<reference evidence="9" key="1">
    <citation type="journal article" date="2014" name="Front. Microbiol.">
        <title>High frequency of phylogenetically diverse reductive dehalogenase-homologous genes in deep subseafloor sedimentary metagenomes.</title>
        <authorList>
            <person name="Kawai M."/>
            <person name="Futagami T."/>
            <person name="Toyoda A."/>
            <person name="Takaki Y."/>
            <person name="Nishi S."/>
            <person name="Hori S."/>
            <person name="Arai W."/>
            <person name="Tsubouchi T."/>
            <person name="Morono Y."/>
            <person name="Uchiyama I."/>
            <person name="Ito T."/>
            <person name="Fujiyama A."/>
            <person name="Inagaki F."/>
            <person name="Takami H."/>
        </authorList>
    </citation>
    <scope>NUCLEOTIDE SEQUENCE</scope>
    <source>
        <strain evidence="9">Expedition CK06-06</strain>
    </source>
</reference>
<keyword evidence="2" id="KW-1003">Cell membrane</keyword>
<feature type="transmembrane region" description="Helical" evidence="8">
    <location>
        <begin position="41"/>
        <end position="72"/>
    </location>
</feature>
<keyword evidence="4" id="KW-0808">Transferase</keyword>
<evidence type="ECO:0000256" key="8">
    <source>
        <dbReference type="SAM" id="Phobius"/>
    </source>
</evidence>
<evidence type="ECO:0000256" key="3">
    <source>
        <dbReference type="ARBA" id="ARBA00022676"/>
    </source>
</evidence>
<dbReference type="GO" id="GO:0005886">
    <property type="term" value="C:plasma membrane"/>
    <property type="evidence" value="ECO:0007669"/>
    <property type="project" value="UniProtKB-SubCell"/>
</dbReference>
<evidence type="ECO:0000313" key="9">
    <source>
        <dbReference type="EMBL" id="GAG44831.1"/>
    </source>
</evidence>
<evidence type="ECO:0000256" key="7">
    <source>
        <dbReference type="ARBA" id="ARBA00023136"/>
    </source>
</evidence>
<dbReference type="AlphaFoldDB" id="X0Z8H8"/>
<dbReference type="GO" id="GO:0008610">
    <property type="term" value="P:lipid biosynthetic process"/>
    <property type="evidence" value="ECO:0007669"/>
    <property type="project" value="UniProtKB-ARBA"/>
</dbReference>
<feature type="transmembrane region" description="Helical" evidence="8">
    <location>
        <begin position="18"/>
        <end position="35"/>
    </location>
</feature>
<dbReference type="InterPro" id="IPR050297">
    <property type="entry name" value="LipidA_mod_glycosyltrf_83"/>
</dbReference>
<evidence type="ECO:0000256" key="2">
    <source>
        <dbReference type="ARBA" id="ARBA00022475"/>
    </source>
</evidence>
<feature type="non-terminal residue" evidence="9">
    <location>
        <position position="239"/>
    </location>
</feature>
<feature type="transmembrane region" description="Helical" evidence="8">
    <location>
        <begin position="84"/>
        <end position="103"/>
    </location>
</feature>
<feature type="transmembrane region" description="Helical" evidence="8">
    <location>
        <begin position="207"/>
        <end position="226"/>
    </location>
</feature>
<feature type="non-terminal residue" evidence="9">
    <location>
        <position position="1"/>
    </location>
</feature>
<gene>
    <name evidence="9" type="ORF">S01H1_74800</name>
</gene>
<dbReference type="GO" id="GO:0016763">
    <property type="term" value="F:pentosyltransferase activity"/>
    <property type="evidence" value="ECO:0007669"/>
    <property type="project" value="TreeGrafter"/>
</dbReference>
<organism evidence="9">
    <name type="scientific">marine sediment metagenome</name>
    <dbReference type="NCBI Taxonomy" id="412755"/>
    <lineage>
        <taxon>unclassified sequences</taxon>
        <taxon>metagenomes</taxon>
        <taxon>ecological metagenomes</taxon>
    </lineage>
</organism>
<evidence type="ECO:0000256" key="1">
    <source>
        <dbReference type="ARBA" id="ARBA00004651"/>
    </source>
</evidence>
<evidence type="ECO:0008006" key="10">
    <source>
        <dbReference type="Google" id="ProtNLM"/>
    </source>
</evidence>
<sequence>LATAPVFLDQAGTASIDLAFAALTAAALACLVAWFDEGKPAWLALAAFLAGSSCGIRHTGYLVCLLLGLAVLCGKNPNRVRTTAGFAGLALAAALPWLVRSAVVAGNPVYPFLESVFSPGRLPDASITAFAAHPSIKGTGWKDLLRFPWDIIMRPGLYDGWTKSPGGLVLLLGIPGLVVGGKRSRWLGGFSVAGGVSFFYFQRLARYLLPFFVPMMVVAGVAACRLKGLRRSVSVLLLV</sequence>
<evidence type="ECO:0000256" key="5">
    <source>
        <dbReference type="ARBA" id="ARBA00022692"/>
    </source>
</evidence>
<evidence type="ECO:0000256" key="6">
    <source>
        <dbReference type="ARBA" id="ARBA00022989"/>
    </source>
</evidence>
<protein>
    <recommendedName>
        <fullName evidence="10">Glycosyltransferase RgtA/B/C/D-like domain-containing protein</fullName>
    </recommendedName>
</protein>
<name>X0Z8H8_9ZZZZ</name>
<keyword evidence="3" id="KW-0328">Glycosyltransferase</keyword>
<keyword evidence="6 8" id="KW-1133">Transmembrane helix</keyword>
<dbReference type="EMBL" id="BARS01050060">
    <property type="protein sequence ID" value="GAG44831.1"/>
    <property type="molecule type" value="Genomic_DNA"/>
</dbReference>
<keyword evidence="7 8" id="KW-0472">Membrane</keyword>
<feature type="transmembrane region" description="Helical" evidence="8">
    <location>
        <begin position="186"/>
        <end position="201"/>
    </location>
</feature>
<comment type="subcellular location">
    <subcellularLocation>
        <location evidence="1">Cell membrane</location>
        <topology evidence="1">Multi-pass membrane protein</topology>
    </subcellularLocation>
</comment>
<feature type="transmembrane region" description="Helical" evidence="8">
    <location>
        <begin position="161"/>
        <end position="179"/>
    </location>
</feature>
<accession>X0Z8H8</accession>
<dbReference type="PANTHER" id="PTHR33908">
    <property type="entry name" value="MANNOSYLTRANSFERASE YKCB-RELATED"/>
    <property type="match status" value="1"/>
</dbReference>
<dbReference type="PANTHER" id="PTHR33908:SF11">
    <property type="entry name" value="MEMBRANE PROTEIN"/>
    <property type="match status" value="1"/>
</dbReference>
<evidence type="ECO:0000256" key="4">
    <source>
        <dbReference type="ARBA" id="ARBA00022679"/>
    </source>
</evidence>